<dbReference type="InterPro" id="IPR007159">
    <property type="entry name" value="SpoVT-AbrB_dom"/>
</dbReference>
<evidence type="ECO:0000313" key="5">
    <source>
        <dbReference type="Proteomes" id="UP000193925"/>
    </source>
</evidence>
<accession>A0A060V081</accession>
<protein>
    <submittedName>
        <fullName evidence="3 4">Transcriptional regulator, AbrB family</fullName>
    </submittedName>
</protein>
<reference evidence="4 5" key="3">
    <citation type="submission" date="2017-03" db="EMBL/GenBank/DDBJ databases">
        <authorList>
            <person name="Regsiter A."/>
            <person name="William W."/>
        </authorList>
    </citation>
    <scope>NUCLEOTIDE SEQUENCE [LARGE SCALE GENOMIC DNA]</scope>
    <source>
        <strain evidence="4">PRJEB5721</strain>
    </source>
</reference>
<reference evidence="3" key="1">
    <citation type="submission" date="2014-03" db="EMBL/GenBank/DDBJ databases">
        <authorList>
            <person name="Genoscope - CEA"/>
        </authorList>
    </citation>
    <scope>NUCLEOTIDE SEQUENCE [LARGE SCALE GENOMIC DNA]</scope>
    <source>
        <strain evidence="3">CF27</strain>
    </source>
</reference>
<evidence type="ECO:0000256" key="1">
    <source>
        <dbReference type="PROSITE-ProRule" id="PRU01076"/>
    </source>
</evidence>
<keyword evidence="1" id="KW-0238">DNA-binding</keyword>
<dbReference type="PROSITE" id="PS51740">
    <property type="entry name" value="SPOVT_ABRB"/>
    <property type="match status" value="1"/>
</dbReference>
<dbReference type="SMART" id="SM00966">
    <property type="entry name" value="SpoVT_AbrB"/>
    <property type="match status" value="1"/>
</dbReference>
<dbReference type="InterPro" id="IPR037914">
    <property type="entry name" value="SpoVT-AbrB_sf"/>
</dbReference>
<sequence>MLICMETITQISTRGQITLPADTRKQLGLKPGDTLLVHLEGGRIILDPAVVLPVERYTEERIAEFAEQAAMTPAELEQARRRWEE</sequence>
<dbReference type="NCBIfam" id="TIGR01439">
    <property type="entry name" value="lp_hng_hel_AbrB"/>
    <property type="match status" value="1"/>
</dbReference>
<evidence type="ECO:0000259" key="2">
    <source>
        <dbReference type="PROSITE" id="PS51740"/>
    </source>
</evidence>
<dbReference type="SUPFAM" id="SSF89447">
    <property type="entry name" value="AbrB/MazE/MraZ-like"/>
    <property type="match status" value="1"/>
</dbReference>
<gene>
    <name evidence="4" type="ORF">AFERRI_10823</name>
    <name evidence="3" type="ORF">AFERRI_80033</name>
</gene>
<dbReference type="Gene3D" id="2.10.260.10">
    <property type="match status" value="1"/>
</dbReference>
<reference evidence="3" key="2">
    <citation type="submission" date="2014-07" db="EMBL/GenBank/DDBJ databases">
        <title>Initial genome analysis of the psychrotolerant acidophile Acidithiobacillus ferrivorans CF27: insights into iron and sulfur oxidation pathways and into biofilm formation.</title>
        <authorList>
            <person name="Talla E."/>
            <person name="Hedrich S."/>
            <person name="Mangenot S."/>
            <person name="Ji B."/>
            <person name="Johnson D.B."/>
            <person name="Barbe V."/>
            <person name="Bonnefoy V."/>
        </authorList>
    </citation>
    <scope>NUCLEOTIDE SEQUENCE [LARGE SCALE GENOMIC DNA]</scope>
    <source>
        <strain evidence="3">CF27</strain>
    </source>
</reference>
<proteinExistence type="predicted"/>
<dbReference type="AlphaFoldDB" id="A0A060V081"/>
<name>A0A060V081_9PROT</name>
<feature type="domain" description="SpoVT-AbrB" evidence="2">
    <location>
        <begin position="6"/>
        <end position="51"/>
    </location>
</feature>
<keyword evidence="5" id="KW-1185">Reference proteome</keyword>
<dbReference type="GO" id="GO:0003677">
    <property type="term" value="F:DNA binding"/>
    <property type="evidence" value="ECO:0007669"/>
    <property type="project" value="UniProtKB-UniRule"/>
</dbReference>
<dbReference type="Proteomes" id="UP000193925">
    <property type="component" value="Chromosome AFERRI"/>
</dbReference>
<dbReference type="EMBL" id="LT841305">
    <property type="protein sequence ID" value="SMH64789.1"/>
    <property type="molecule type" value="Genomic_DNA"/>
</dbReference>
<evidence type="ECO:0000313" key="3">
    <source>
        <dbReference type="EMBL" id="CDQ12084.1"/>
    </source>
</evidence>
<organism evidence="3">
    <name type="scientific">Acidithiobacillus ferrivorans</name>
    <dbReference type="NCBI Taxonomy" id="160808"/>
    <lineage>
        <taxon>Bacteria</taxon>
        <taxon>Pseudomonadati</taxon>
        <taxon>Pseudomonadota</taxon>
        <taxon>Acidithiobacillia</taxon>
        <taxon>Acidithiobacillales</taxon>
        <taxon>Acidithiobacillaceae</taxon>
        <taxon>Acidithiobacillus</taxon>
    </lineage>
</organism>
<dbReference type="EMBL" id="CCCS020000078">
    <property type="protein sequence ID" value="CDQ12084.1"/>
    <property type="molecule type" value="Genomic_DNA"/>
</dbReference>
<dbReference type="Pfam" id="PF04014">
    <property type="entry name" value="MazE_antitoxin"/>
    <property type="match status" value="1"/>
</dbReference>
<evidence type="ECO:0000313" key="4">
    <source>
        <dbReference type="EMBL" id="SMH64789.1"/>
    </source>
</evidence>